<accession>A0ABP0TWA9</accession>
<proteinExistence type="predicted"/>
<name>A0ABP0TWA9_9BRYO</name>
<evidence type="ECO:0000313" key="3">
    <source>
        <dbReference type="Proteomes" id="UP001497512"/>
    </source>
</evidence>
<reference evidence="2" key="1">
    <citation type="submission" date="2024-02" db="EMBL/GenBank/DDBJ databases">
        <authorList>
            <consortium name="ELIXIR-Norway"/>
            <consortium name="Elixir Norway"/>
        </authorList>
    </citation>
    <scope>NUCLEOTIDE SEQUENCE</scope>
</reference>
<feature type="compositionally biased region" description="Basic and acidic residues" evidence="1">
    <location>
        <begin position="211"/>
        <end position="229"/>
    </location>
</feature>
<sequence>MSAAPLTCIKLRSRTPGPFAVPPQYVNAVDLVAAMPRHQRKPQPQPFNHFLAVPQLQDQQADPEHEELAALQASASPLNSSAKSRKSAASWGGVAPKSVLDAPLCKLEANLNPSTASHMSASNLELNPAVPRTSRTSASSATLPSRHGSRASSTRTAAANHPSREMTTKSFQKRLRAVQTPGTSSSSNLLPEPNSPKSVASSGSSNSSHAARLDGNKHEQPNPEAEARHRCNRGMGFSPGSTINKTQLFNTSTPASSCCSSQLSTRLHR</sequence>
<dbReference type="EMBL" id="OZ019907">
    <property type="protein sequence ID" value="CAK9206571.1"/>
    <property type="molecule type" value="Genomic_DNA"/>
</dbReference>
<dbReference type="Proteomes" id="UP001497512">
    <property type="component" value="Chromosome 15"/>
</dbReference>
<protein>
    <submittedName>
        <fullName evidence="2">Uncharacterized protein</fullName>
    </submittedName>
</protein>
<evidence type="ECO:0000256" key="1">
    <source>
        <dbReference type="SAM" id="MobiDB-lite"/>
    </source>
</evidence>
<keyword evidence="3" id="KW-1185">Reference proteome</keyword>
<feature type="region of interest" description="Disordered" evidence="1">
    <location>
        <begin position="128"/>
        <end position="269"/>
    </location>
</feature>
<gene>
    <name evidence="2" type="ORF">CSSPTR1EN2_LOCUS8415</name>
</gene>
<evidence type="ECO:0000313" key="2">
    <source>
        <dbReference type="EMBL" id="CAK9206571.1"/>
    </source>
</evidence>
<feature type="compositionally biased region" description="Polar residues" evidence="1">
    <location>
        <begin position="239"/>
        <end position="269"/>
    </location>
</feature>
<organism evidence="2 3">
    <name type="scientific">Sphagnum troendelagicum</name>
    <dbReference type="NCBI Taxonomy" id="128251"/>
    <lineage>
        <taxon>Eukaryota</taxon>
        <taxon>Viridiplantae</taxon>
        <taxon>Streptophyta</taxon>
        <taxon>Embryophyta</taxon>
        <taxon>Bryophyta</taxon>
        <taxon>Sphagnophytina</taxon>
        <taxon>Sphagnopsida</taxon>
        <taxon>Sphagnales</taxon>
        <taxon>Sphagnaceae</taxon>
        <taxon>Sphagnum</taxon>
    </lineage>
</organism>
<feature type="compositionally biased region" description="Low complexity" evidence="1">
    <location>
        <begin position="184"/>
        <end position="208"/>
    </location>
</feature>
<feature type="compositionally biased region" description="Low complexity" evidence="1">
    <location>
        <begin position="131"/>
        <end position="159"/>
    </location>
</feature>